<protein>
    <submittedName>
        <fullName evidence="2">DUF223 domain-containing protein</fullName>
    </submittedName>
</protein>
<accession>A0A1I7YEI5</accession>
<dbReference type="AlphaFoldDB" id="A0A1I7YEI5"/>
<organism evidence="1 2">
    <name type="scientific">Steinernema glaseri</name>
    <dbReference type="NCBI Taxonomy" id="37863"/>
    <lineage>
        <taxon>Eukaryota</taxon>
        <taxon>Metazoa</taxon>
        <taxon>Ecdysozoa</taxon>
        <taxon>Nematoda</taxon>
        <taxon>Chromadorea</taxon>
        <taxon>Rhabditida</taxon>
        <taxon>Tylenchina</taxon>
        <taxon>Panagrolaimomorpha</taxon>
        <taxon>Strongyloidoidea</taxon>
        <taxon>Steinernematidae</taxon>
        <taxon>Steinernema</taxon>
    </lineage>
</organism>
<evidence type="ECO:0000313" key="1">
    <source>
        <dbReference type="Proteomes" id="UP000095287"/>
    </source>
</evidence>
<evidence type="ECO:0000313" key="2">
    <source>
        <dbReference type="WBParaSite" id="L893_g15482.t1"/>
    </source>
</evidence>
<proteinExistence type="predicted"/>
<dbReference type="WBParaSite" id="L893_g15482.t1">
    <property type="protein sequence ID" value="L893_g15482.t1"/>
    <property type="gene ID" value="L893_g15482"/>
</dbReference>
<dbReference type="Proteomes" id="UP000095287">
    <property type="component" value="Unplaced"/>
</dbReference>
<sequence>MSNCNLQRHLTQVWNSSGLYVQVVMHTFDKATTCTYVLLGRLKFDIPRVPNFALEAHIRSEESNITPYRYLISKHIAAS</sequence>
<name>A0A1I7YEI5_9BILA</name>
<reference evidence="2" key="1">
    <citation type="submission" date="2016-11" db="UniProtKB">
        <authorList>
            <consortium name="WormBaseParasite"/>
        </authorList>
    </citation>
    <scope>IDENTIFICATION</scope>
</reference>
<keyword evidence="1" id="KW-1185">Reference proteome</keyword>